<sequence length="82" mass="8898">MQRPTLPSLSADRLTRRHAISSTFFGSLLAGAGFHAATERLIAREQVADSSKDAPQKEFIPDNDYPFFGGEVPAGYESPTTV</sequence>
<dbReference type="Proteomes" id="UP000094828">
    <property type="component" value="Unassembled WGS sequence"/>
</dbReference>
<evidence type="ECO:0000313" key="2">
    <source>
        <dbReference type="EMBL" id="ODA30566.1"/>
    </source>
</evidence>
<accession>A0A1C3EBD8</accession>
<gene>
    <name evidence="2" type="ORF">A6X21_05930</name>
</gene>
<evidence type="ECO:0000313" key="3">
    <source>
        <dbReference type="Proteomes" id="UP000094828"/>
    </source>
</evidence>
<dbReference type="EMBL" id="LYDR01000108">
    <property type="protein sequence ID" value="ODA30566.1"/>
    <property type="molecule type" value="Genomic_DNA"/>
</dbReference>
<name>A0A1C3EBD8_9PLAN</name>
<feature type="region of interest" description="Disordered" evidence="1">
    <location>
        <begin position="47"/>
        <end position="82"/>
    </location>
</feature>
<organism evidence="2 3">
    <name type="scientific">Planctopirus hydrillae</name>
    <dbReference type="NCBI Taxonomy" id="1841610"/>
    <lineage>
        <taxon>Bacteria</taxon>
        <taxon>Pseudomonadati</taxon>
        <taxon>Planctomycetota</taxon>
        <taxon>Planctomycetia</taxon>
        <taxon>Planctomycetales</taxon>
        <taxon>Planctomycetaceae</taxon>
        <taxon>Planctopirus</taxon>
    </lineage>
</organism>
<feature type="compositionally biased region" description="Basic and acidic residues" evidence="1">
    <location>
        <begin position="47"/>
        <end position="60"/>
    </location>
</feature>
<dbReference type="RefSeq" id="WP_068848399.1">
    <property type="nucleotide sequence ID" value="NZ_LYDR01000108.1"/>
</dbReference>
<keyword evidence="3" id="KW-1185">Reference proteome</keyword>
<evidence type="ECO:0000256" key="1">
    <source>
        <dbReference type="SAM" id="MobiDB-lite"/>
    </source>
</evidence>
<proteinExistence type="predicted"/>
<protein>
    <submittedName>
        <fullName evidence="2">Uncharacterized protein</fullName>
    </submittedName>
</protein>
<comment type="caution">
    <text evidence="2">The sequence shown here is derived from an EMBL/GenBank/DDBJ whole genome shotgun (WGS) entry which is preliminary data.</text>
</comment>
<reference evidence="2 3" key="1">
    <citation type="submission" date="2016-05" db="EMBL/GenBank/DDBJ databases">
        <title>Genomic and physiological characterization of Planctopirus sp. isolated from fresh water lake.</title>
        <authorList>
            <person name="Subhash Y."/>
            <person name="Ramana C."/>
        </authorList>
    </citation>
    <scope>NUCLEOTIDE SEQUENCE [LARGE SCALE GENOMIC DNA]</scope>
    <source>
        <strain evidence="2 3">JC280</strain>
    </source>
</reference>
<dbReference type="AlphaFoldDB" id="A0A1C3EBD8"/>